<comment type="caution">
    <text evidence="8">The sequence shown here is derived from an EMBL/GenBank/DDBJ whole genome shotgun (WGS) entry which is preliminary data.</text>
</comment>
<dbReference type="EMBL" id="BRLJ01000005">
    <property type="protein sequence ID" value="GKX63548.1"/>
    <property type="molecule type" value="Genomic_DNA"/>
</dbReference>
<feature type="transmembrane region" description="Helical" evidence="7">
    <location>
        <begin position="336"/>
        <end position="358"/>
    </location>
</feature>
<comment type="similarity">
    <text evidence="2">Belongs to the nucleobase:cation symporter-2 (NCS2) (TC 2.A.40) family.</text>
</comment>
<feature type="transmembrane region" description="Helical" evidence="7">
    <location>
        <begin position="370"/>
        <end position="393"/>
    </location>
</feature>
<feature type="transmembrane region" description="Helical" evidence="7">
    <location>
        <begin position="276"/>
        <end position="300"/>
    </location>
</feature>
<reference evidence="8" key="1">
    <citation type="submission" date="2022-06" db="EMBL/GenBank/DDBJ databases">
        <title>Draft genome sequences of Pragia fontium str. JCM24417.</title>
        <authorList>
            <person name="Wakabayashi Y."/>
            <person name="Kojima K."/>
        </authorList>
    </citation>
    <scope>NUCLEOTIDE SEQUENCE</scope>
    <source>
        <strain evidence="8">JCM 24417</strain>
    </source>
</reference>
<comment type="subcellular location">
    <subcellularLocation>
        <location evidence="1">Membrane</location>
        <topology evidence="1">Multi-pass membrane protein</topology>
    </subcellularLocation>
</comment>
<evidence type="ECO:0000256" key="5">
    <source>
        <dbReference type="ARBA" id="ARBA00022989"/>
    </source>
</evidence>
<feature type="transmembrane region" description="Helical" evidence="7">
    <location>
        <begin position="183"/>
        <end position="200"/>
    </location>
</feature>
<dbReference type="RefSeq" id="WP_047781803.1">
    <property type="nucleotide sequence ID" value="NZ_BRLJ01000005.1"/>
</dbReference>
<keyword evidence="9" id="KW-1185">Reference proteome</keyword>
<feature type="transmembrane region" description="Helical" evidence="7">
    <location>
        <begin position="399"/>
        <end position="419"/>
    </location>
</feature>
<name>A0ABQ5LLU5_9GAMM</name>
<feature type="transmembrane region" description="Helical" evidence="7">
    <location>
        <begin position="307"/>
        <end position="330"/>
    </location>
</feature>
<evidence type="ECO:0000256" key="3">
    <source>
        <dbReference type="ARBA" id="ARBA00022448"/>
    </source>
</evidence>
<evidence type="ECO:0000256" key="1">
    <source>
        <dbReference type="ARBA" id="ARBA00004141"/>
    </source>
</evidence>
<feature type="transmembrane region" description="Helical" evidence="7">
    <location>
        <begin position="234"/>
        <end position="256"/>
    </location>
</feature>
<evidence type="ECO:0000313" key="9">
    <source>
        <dbReference type="Proteomes" id="UP001059610"/>
    </source>
</evidence>
<feature type="transmembrane region" description="Helical" evidence="7">
    <location>
        <begin position="156"/>
        <end position="176"/>
    </location>
</feature>
<keyword evidence="4 7" id="KW-0812">Transmembrane</keyword>
<evidence type="ECO:0000256" key="4">
    <source>
        <dbReference type="ARBA" id="ARBA00022692"/>
    </source>
</evidence>
<accession>A0ABQ5LLU5</accession>
<evidence type="ECO:0000313" key="8">
    <source>
        <dbReference type="EMBL" id="GKX63548.1"/>
    </source>
</evidence>
<proteinExistence type="inferred from homology"/>
<feature type="transmembrane region" description="Helical" evidence="7">
    <location>
        <begin position="98"/>
        <end position="116"/>
    </location>
</feature>
<feature type="transmembrane region" description="Helical" evidence="7">
    <location>
        <begin position="12"/>
        <end position="33"/>
    </location>
</feature>
<evidence type="ECO:0000256" key="7">
    <source>
        <dbReference type="SAM" id="Phobius"/>
    </source>
</evidence>
<dbReference type="Proteomes" id="UP001059610">
    <property type="component" value="Unassembled WGS sequence"/>
</dbReference>
<protein>
    <submittedName>
        <fullName evidence="8">Purine permease</fullName>
    </submittedName>
</protein>
<feature type="transmembrane region" description="Helical" evidence="7">
    <location>
        <begin position="123"/>
        <end position="144"/>
    </location>
</feature>
<dbReference type="PANTHER" id="PTHR42810">
    <property type="entry name" value="PURINE PERMEASE C1399.01C-RELATED"/>
    <property type="match status" value="1"/>
</dbReference>
<keyword evidence="3" id="KW-0813">Transport</keyword>
<feature type="transmembrane region" description="Helical" evidence="7">
    <location>
        <begin position="69"/>
        <end position="86"/>
    </location>
</feature>
<organism evidence="8 9">
    <name type="scientific">Pragia fontium</name>
    <dbReference type="NCBI Taxonomy" id="82985"/>
    <lineage>
        <taxon>Bacteria</taxon>
        <taxon>Pseudomonadati</taxon>
        <taxon>Pseudomonadota</taxon>
        <taxon>Gammaproteobacteria</taxon>
        <taxon>Enterobacterales</taxon>
        <taxon>Budviciaceae</taxon>
        <taxon>Pragia</taxon>
    </lineage>
</organism>
<sequence>MKFILASLQWMLYILMGSVVIPVSIASTFGLAPDAIIEFVSRTLFILGVAGILQALFGHKLPIIEGPAGIWWGVFALYAGIGSVLFGSHNETLRVMEFSFILSGCIFILLSLLGVVNKIAKLFTPTVMGVYLILLVVQLSGTFLKGMMGISKESTAINPTITLLSIATVAIAYICIKIKQISTYATLVSIISGWILFYLFGYANPITPVTSAIKLPAIFPFGTPRLEHGMIVNVFLLTILLLTNLMASVKVVQTVFQKFELPVEDRLNKTSIVSGVIHLLSGTFGAIGPVPISGSAAFIAQTRFTQLLPFICGNLLIILISLSPIVTSFFAALPPAVGYAALIPSFGLGIIMIALTQFDSVEDKGIRNHSVAAGWFVGISAMFLPATAFAGLSPLVTSLLSNGLILGTLVAVTLERLMLYRQKQQLSSQGRKSR</sequence>
<feature type="transmembrane region" description="Helical" evidence="7">
    <location>
        <begin position="39"/>
        <end position="57"/>
    </location>
</feature>
<dbReference type="NCBIfam" id="NF037981">
    <property type="entry name" value="NCS2_1"/>
    <property type="match status" value="1"/>
</dbReference>
<keyword evidence="5 7" id="KW-1133">Transmembrane helix</keyword>
<evidence type="ECO:0000256" key="6">
    <source>
        <dbReference type="ARBA" id="ARBA00023136"/>
    </source>
</evidence>
<gene>
    <name evidence="8" type="ORF">SOASR032_21170</name>
</gene>
<dbReference type="Pfam" id="PF00860">
    <property type="entry name" value="Xan_ur_permease"/>
    <property type="match status" value="1"/>
</dbReference>
<dbReference type="InterPro" id="IPR006043">
    <property type="entry name" value="NCS2"/>
</dbReference>
<evidence type="ECO:0000256" key="2">
    <source>
        <dbReference type="ARBA" id="ARBA00008821"/>
    </source>
</evidence>
<keyword evidence="6 7" id="KW-0472">Membrane</keyword>
<dbReference type="PANTHER" id="PTHR42810:SF1">
    <property type="entry name" value="PURINE PERMEASE YWDJ-RELATED"/>
    <property type="match status" value="1"/>
</dbReference>